<comment type="caution">
    <text evidence="4">The sequence shown here is derived from an EMBL/GenBank/DDBJ whole genome shotgun (WGS) entry which is preliminary data.</text>
</comment>
<dbReference type="InterPro" id="IPR052340">
    <property type="entry name" value="RNase_Y/CdgJ"/>
</dbReference>
<dbReference type="PANTHER" id="PTHR33525:SF3">
    <property type="entry name" value="RIBONUCLEASE Y"/>
    <property type="match status" value="1"/>
</dbReference>
<feature type="domain" description="HDOD" evidence="3">
    <location>
        <begin position="140"/>
        <end position="337"/>
    </location>
</feature>
<dbReference type="EMBL" id="WVUD01000024">
    <property type="protein sequence ID" value="MYL84066.1"/>
    <property type="molecule type" value="Genomic_DNA"/>
</dbReference>
<dbReference type="Gene3D" id="1.10.3210.10">
    <property type="entry name" value="Hypothetical protein af1432"/>
    <property type="match status" value="1"/>
</dbReference>
<dbReference type="PROSITE" id="PS50110">
    <property type="entry name" value="RESPONSE_REGULATORY"/>
    <property type="match status" value="1"/>
</dbReference>
<dbReference type="InterPro" id="IPR014626">
    <property type="entry name" value="Sig_transdc_resp-reg_put"/>
</dbReference>
<evidence type="ECO:0000259" key="2">
    <source>
        <dbReference type="PROSITE" id="PS50110"/>
    </source>
</evidence>
<dbReference type="Pfam" id="PF08668">
    <property type="entry name" value="HDOD"/>
    <property type="match status" value="1"/>
</dbReference>
<evidence type="ECO:0000313" key="5">
    <source>
        <dbReference type="Proteomes" id="UP000482487"/>
    </source>
</evidence>
<dbReference type="InterPro" id="IPR003607">
    <property type="entry name" value="HD/PDEase_dom"/>
</dbReference>
<dbReference type="InterPro" id="IPR013976">
    <property type="entry name" value="HDOD"/>
</dbReference>
<dbReference type="OrthoDB" id="9803649at2"/>
<organism evidence="4 5">
    <name type="scientific">Solidesulfovibrio aerotolerans</name>
    <dbReference type="NCBI Taxonomy" id="295255"/>
    <lineage>
        <taxon>Bacteria</taxon>
        <taxon>Pseudomonadati</taxon>
        <taxon>Thermodesulfobacteriota</taxon>
        <taxon>Desulfovibrionia</taxon>
        <taxon>Desulfovibrionales</taxon>
        <taxon>Desulfovibrionaceae</taxon>
        <taxon>Solidesulfovibrio</taxon>
    </lineage>
</organism>
<dbReference type="InterPro" id="IPR011006">
    <property type="entry name" value="CheY-like_superfamily"/>
</dbReference>
<keyword evidence="5" id="KW-1185">Reference proteome</keyword>
<dbReference type="Gene3D" id="3.40.50.2300">
    <property type="match status" value="1"/>
</dbReference>
<sequence length="406" mass="45002">MKPKILFVDDEQNILDSLRLSMRCMRVKWDVSFALGARAALELLERQPHEVVISDMRMPGMDGAQLLREVQLRYPKSVRIILSGYSEEESVLKTIKLAHQYLSKPCRPVDLIEAVEKALTLRDVLENQQIKALVSSLDALPSLPEVYKRLVAALQEEHSTLKQLGDIVAEDVAMSASILRVVNSAFFGLPTRISSIQHAVNLIGGQTLRVLVLSSHLFTVLEAASMPSFSVKKLWEHSQRVGCFAKVIAETEGLCRDEQDNAFIAGMLHDVGKLILATNMPDQYRVVIAKVQADAVSIHAAEEEVFGASHAKVGAYLLGLWGFSQRAMGAVCWHHTPEKQMFEPCCSALTVYAADGLDHELVLFSNNHTTWPLCFPGVETILCQERLALWRCCCSKVLEAGGCSYG</sequence>
<evidence type="ECO:0000259" key="3">
    <source>
        <dbReference type="PROSITE" id="PS51833"/>
    </source>
</evidence>
<dbReference type="SUPFAM" id="SSF52172">
    <property type="entry name" value="CheY-like"/>
    <property type="match status" value="1"/>
</dbReference>
<protein>
    <submittedName>
        <fullName evidence="4">HDOD domain-containing protein</fullName>
    </submittedName>
</protein>
<dbReference type="SMART" id="SM00448">
    <property type="entry name" value="REC"/>
    <property type="match status" value="1"/>
</dbReference>
<dbReference type="Pfam" id="PF00072">
    <property type="entry name" value="Response_reg"/>
    <property type="match status" value="1"/>
</dbReference>
<dbReference type="GO" id="GO:0000160">
    <property type="term" value="P:phosphorelay signal transduction system"/>
    <property type="evidence" value="ECO:0007669"/>
    <property type="project" value="InterPro"/>
</dbReference>
<dbReference type="Proteomes" id="UP000482487">
    <property type="component" value="Unassembled WGS sequence"/>
</dbReference>
<reference evidence="4 5" key="1">
    <citation type="submission" date="2020-01" db="EMBL/GenBank/DDBJ databases">
        <title>Genome sequence of Desulfovibrio aerotolerans DSM 16695(T).</title>
        <authorList>
            <person name="Karnachuk O."/>
            <person name="Avakyan M."/>
            <person name="Mardanov A."/>
            <person name="Kadnikov V."/>
            <person name="Ravin N."/>
        </authorList>
    </citation>
    <scope>NUCLEOTIDE SEQUENCE [LARGE SCALE GENOMIC DNA]</scope>
    <source>
        <strain evidence="4 5">DSM 16695</strain>
    </source>
</reference>
<dbReference type="SUPFAM" id="SSF109604">
    <property type="entry name" value="HD-domain/PDEase-like"/>
    <property type="match status" value="1"/>
</dbReference>
<evidence type="ECO:0000256" key="1">
    <source>
        <dbReference type="PROSITE-ProRule" id="PRU00169"/>
    </source>
</evidence>
<accession>A0A7C9IN90</accession>
<dbReference type="CDD" id="cd00077">
    <property type="entry name" value="HDc"/>
    <property type="match status" value="1"/>
</dbReference>
<name>A0A7C9IN90_9BACT</name>
<proteinExistence type="predicted"/>
<evidence type="ECO:0000313" key="4">
    <source>
        <dbReference type="EMBL" id="MYL84066.1"/>
    </source>
</evidence>
<dbReference type="PROSITE" id="PS51833">
    <property type="entry name" value="HDOD"/>
    <property type="match status" value="1"/>
</dbReference>
<dbReference type="CDD" id="cd17569">
    <property type="entry name" value="REC_HupR-like"/>
    <property type="match status" value="1"/>
</dbReference>
<dbReference type="PANTHER" id="PTHR33525">
    <property type="match status" value="1"/>
</dbReference>
<gene>
    <name evidence="4" type="ORF">GTA51_13100</name>
</gene>
<keyword evidence="1" id="KW-0597">Phosphoprotein</keyword>
<feature type="modified residue" description="4-aspartylphosphate" evidence="1">
    <location>
        <position position="55"/>
    </location>
</feature>
<dbReference type="InterPro" id="IPR001789">
    <property type="entry name" value="Sig_transdc_resp-reg_receiver"/>
</dbReference>
<feature type="domain" description="Response regulatory" evidence="2">
    <location>
        <begin position="4"/>
        <end position="119"/>
    </location>
</feature>
<dbReference type="PIRSF" id="PIRSF036883">
    <property type="entry name" value="RR_HD-GYP_mod"/>
    <property type="match status" value="1"/>
</dbReference>
<dbReference type="AlphaFoldDB" id="A0A7C9IN90"/>
<dbReference type="RefSeq" id="WP_160961741.1">
    <property type="nucleotide sequence ID" value="NZ_WVUD01000024.1"/>
</dbReference>